<feature type="coiled-coil region" evidence="1">
    <location>
        <begin position="6"/>
        <end position="111"/>
    </location>
</feature>
<evidence type="ECO:0000313" key="2">
    <source>
        <dbReference type="EMBL" id="EWY36906.1"/>
    </source>
</evidence>
<keyword evidence="1" id="KW-0175">Coiled coil</keyword>
<dbReference type="RefSeq" id="WP_037459902.1">
    <property type="nucleotide sequence ID" value="NZ_AVFL01000034.1"/>
</dbReference>
<organism evidence="2 3">
    <name type="scientific">Skermanella stibiiresistens SB22</name>
    <dbReference type="NCBI Taxonomy" id="1385369"/>
    <lineage>
        <taxon>Bacteria</taxon>
        <taxon>Pseudomonadati</taxon>
        <taxon>Pseudomonadota</taxon>
        <taxon>Alphaproteobacteria</taxon>
        <taxon>Rhodospirillales</taxon>
        <taxon>Azospirillaceae</taxon>
        <taxon>Skermanella</taxon>
    </lineage>
</organism>
<accession>W9GW75</accession>
<protein>
    <submittedName>
        <fullName evidence="2">Uncharacterized protein</fullName>
    </submittedName>
</protein>
<sequence>MNTNELHNAQVKLASAQAQYEQLQEEERRLSDVRKKLATSKEQTRQAIDQLKIANEAAIRNRIEAENAAMILQAAEDEAKAARLNAEAAAKRAQAKEIAAALAEIEAAAEKADAMLLGYAEQLATISKLKRSVSQQLTRDFHGFHVQVPHPAMEAEIREASHKTSQLHMMNNAIDHAGTFDGTQARSGQYVAQARVIVAPYLTGTE</sequence>
<dbReference type="STRING" id="1385369.N825_23260"/>
<proteinExistence type="predicted"/>
<dbReference type="Proteomes" id="UP000019486">
    <property type="component" value="Unassembled WGS sequence"/>
</dbReference>
<dbReference type="EMBL" id="AVFL01000034">
    <property type="protein sequence ID" value="EWY36906.1"/>
    <property type="molecule type" value="Genomic_DNA"/>
</dbReference>
<gene>
    <name evidence="2" type="ORF">N825_23260</name>
</gene>
<comment type="caution">
    <text evidence="2">The sequence shown here is derived from an EMBL/GenBank/DDBJ whole genome shotgun (WGS) entry which is preliminary data.</text>
</comment>
<dbReference type="AlphaFoldDB" id="W9GW75"/>
<keyword evidence="3" id="KW-1185">Reference proteome</keyword>
<reference evidence="2 3" key="1">
    <citation type="submission" date="2013-08" db="EMBL/GenBank/DDBJ databases">
        <title>The genome sequence of Skermanella stibiiresistens.</title>
        <authorList>
            <person name="Zhu W."/>
            <person name="Wang G."/>
        </authorList>
    </citation>
    <scope>NUCLEOTIDE SEQUENCE [LARGE SCALE GENOMIC DNA]</scope>
    <source>
        <strain evidence="2 3">SB22</strain>
    </source>
</reference>
<name>W9GW75_9PROT</name>
<evidence type="ECO:0000313" key="3">
    <source>
        <dbReference type="Proteomes" id="UP000019486"/>
    </source>
</evidence>
<evidence type="ECO:0000256" key="1">
    <source>
        <dbReference type="SAM" id="Coils"/>
    </source>
</evidence>